<evidence type="ECO:0000313" key="2">
    <source>
        <dbReference type="EMBL" id="MBB5937674.1"/>
    </source>
</evidence>
<accession>A0A7W9QD07</accession>
<dbReference type="RefSeq" id="WP_184574781.1">
    <property type="nucleotide sequence ID" value="NZ_JACHJL010000012.1"/>
</dbReference>
<feature type="compositionally biased region" description="Basic and acidic residues" evidence="1">
    <location>
        <begin position="168"/>
        <end position="184"/>
    </location>
</feature>
<dbReference type="AlphaFoldDB" id="A0A7W9QD07"/>
<keyword evidence="3" id="KW-1185">Reference proteome</keyword>
<sequence length="618" mass="67880">MFDIDQISNAAAEFTGESLVDARRRLGNRSRYDHLIPDADWSGQALLESTLLSALGATTGGDRPFGIREAKITDHGLDLRVERAEDVRVLLGLLPLRTKRGPWRGVRELTAQPVRTRLRFGLREWVYNPEGYGRSPAPGVRVAGPHGVDLEVLLAAHRKQTESAGHAVRWDPLDTEPRPKRQEPVARSLVRQLGASSAMGSRLLRRPRLWDRLAGYAGVHLSTHITDYGLDWILERQVAGPHLDHERLLAVLTDPVVGYGFAALDHVCSTEECTIRAAHPGRWNSRGVLTVRSRQAPITAEPPRPSLPLTMLGERRRVSRPCVQRQSGPVETDRSGPVLQLLGDGGRDQLVWVAERIAAAWAAEGLVTAVVAARAHERFVFRDPSRPDWATASSPTAEAGWQRLRVVSPPGQLWLREPARSAGPVASAVAEARRFADRVVLVSRDSDYVLEEAEYAQLADVRLLVRGASRYQRHLDLPPSSCGAAGAVALTLAESAIAWRQKNWSYETTRLPVTGLLLLPRADEDEAPDEFDHAVEEQLARYGTPVLGRFPDHGPIVRGMSHSTHPPTVLDPESAPSAHARMMKAAADLARRLWPELLAGTRATPPDEVATAPVTPTP</sequence>
<feature type="region of interest" description="Disordered" evidence="1">
    <location>
        <begin position="164"/>
        <end position="186"/>
    </location>
</feature>
<organism evidence="2 3">
    <name type="scientific">Streptomyces zagrosensis</name>
    <dbReference type="NCBI Taxonomy" id="1042984"/>
    <lineage>
        <taxon>Bacteria</taxon>
        <taxon>Bacillati</taxon>
        <taxon>Actinomycetota</taxon>
        <taxon>Actinomycetes</taxon>
        <taxon>Kitasatosporales</taxon>
        <taxon>Streptomycetaceae</taxon>
        <taxon>Streptomyces</taxon>
    </lineage>
</organism>
<gene>
    <name evidence="2" type="ORF">FHS42_004755</name>
</gene>
<dbReference type="Proteomes" id="UP000588098">
    <property type="component" value="Unassembled WGS sequence"/>
</dbReference>
<proteinExistence type="predicted"/>
<protein>
    <submittedName>
        <fullName evidence="2">Uncharacterized protein</fullName>
    </submittedName>
</protein>
<evidence type="ECO:0000313" key="3">
    <source>
        <dbReference type="Proteomes" id="UP000588098"/>
    </source>
</evidence>
<reference evidence="2 3" key="1">
    <citation type="submission" date="2020-08" db="EMBL/GenBank/DDBJ databases">
        <title>Genomic Encyclopedia of Type Strains, Phase III (KMG-III): the genomes of soil and plant-associated and newly described type strains.</title>
        <authorList>
            <person name="Whitman W."/>
        </authorList>
    </citation>
    <scope>NUCLEOTIDE SEQUENCE [LARGE SCALE GENOMIC DNA]</scope>
    <source>
        <strain evidence="2 3">CECT 8305</strain>
    </source>
</reference>
<evidence type="ECO:0000256" key="1">
    <source>
        <dbReference type="SAM" id="MobiDB-lite"/>
    </source>
</evidence>
<name>A0A7W9QD07_9ACTN</name>
<dbReference type="EMBL" id="JACHJL010000012">
    <property type="protein sequence ID" value="MBB5937674.1"/>
    <property type="molecule type" value="Genomic_DNA"/>
</dbReference>
<comment type="caution">
    <text evidence="2">The sequence shown here is derived from an EMBL/GenBank/DDBJ whole genome shotgun (WGS) entry which is preliminary data.</text>
</comment>